<keyword evidence="1" id="KW-1133">Transmembrane helix</keyword>
<dbReference type="PANTHER" id="PTHR42109:SF2">
    <property type="entry name" value="INTEGRAL MEMBRANE PROTEIN"/>
    <property type="match status" value="1"/>
</dbReference>
<feature type="transmembrane region" description="Helical" evidence="1">
    <location>
        <begin position="227"/>
        <end position="247"/>
    </location>
</feature>
<keyword evidence="1" id="KW-0472">Membrane</keyword>
<dbReference type="PANTHER" id="PTHR42109">
    <property type="entry name" value="UNPLACED GENOMIC SCAFFOLD UM_SCAF_CONTIG_1.265, WHOLE GENOME SHOTGUN SEQUENCE"/>
    <property type="match status" value="1"/>
</dbReference>
<dbReference type="InParanoid" id="A0A409VCE6"/>
<protein>
    <recommendedName>
        <fullName evidence="2">DUF7702 domain-containing protein</fullName>
    </recommendedName>
</protein>
<organism evidence="3 4">
    <name type="scientific">Panaeolus cyanescens</name>
    <dbReference type="NCBI Taxonomy" id="181874"/>
    <lineage>
        <taxon>Eukaryota</taxon>
        <taxon>Fungi</taxon>
        <taxon>Dikarya</taxon>
        <taxon>Basidiomycota</taxon>
        <taxon>Agaricomycotina</taxon>
        <taxon>Agaricomycetes</taxon>
        <taxon>Agaricomycetidae</taxon>
        <taxon>Agaricales</taxon>
        <taxon>Agaricineae</taxon>
        <taxon>Galeropsidaceae</taxon>
        <taxon>Panaeolus</taxon>
    </lineage>
</organism>
<proteinExistence type="predicted"/>
<feature type="transmembrane region" description="Helical" evidence="1">
    <location>
        <begin position="68"/>
        <end position="95"/>
    </location>
</feature>
<evidence type="ECO:0000313" key="4">
    <source>
        <dbReference type="Proteomes" id="UP000284842"/>
    </source>
</evidence>
<reference evidence="3 4" key="1">
    <citation type="journal article" date="2018" name="Evol. Lett.">
        <title>Horizontal gene cluster transfer increased hallucinogenic mushroom diversity.</title>
        <authorList>
            <person name="Reynolds H.T."/>
            <person name="Vijayakumar V."/>
            <person name="Gluck-Thaler E."/>
            <person name="Korotkin H.B."/>
            <person name="Matheny P.B."/>
            <person name="Slot J.C."/>
        </authorList>
    </citation>
    <scope>NUCLEOTIDE SEQUENCE [LARGE SCALE GENOMIC DNA]</scope>
    <source>
        <strain evidence="3 4">2629</strain>
    </source>
</reference>
<feature type="transmembrane region" description="Helical" evidence="1">
    <location>
        <begin position="107"/>
        <end position="129"/>
    </location>
</feature>
<comment type="caution">
    <text evidence="3">The sequence shown here is derived from an EMBL/GenBank/DDBJ whole genome shotgun (WGS) entry which is preliminary data.</text>
</comment>
<evidence type="ECO:0000259" key="2">
    <source>
        <dbReference type="Pfam" id="PF24800"/>
    </source>
</evidence>
<dbReference type="Proteomes" id="UP000284842">
    <property type="component" value="Unassembled WGS sequence"/>
</dbReference>
<feature type="transmembrane region" description="Helical" evidence="1">
    <location>
        <begin position="179"/>
        <end position="201"/>
    </location>
</feature>
<evidence type="ECO:0000313" key="3">
    <source>
        <dbReference type="EMBL" id="PPQ63709.1"/>
    </source>
</evidence>
<gene>
    <name evidence="3" type="ORF">CVT24_004289</name>
</gene>
<dbReference type="Pfam" id="PF24800">
    <property type="entry name" value="DUF7702"/>
    <property type="match status" value="1"/>
</dbReference>
<evidence type="ECO:0000256" key="1">
    <source>
        <dbReference type="SAM" id="Phobius"/>
    </source>
</evidence>
<keyword evidence="4" id="KW-1185">Reference proteome</keyword>
<keyword evidence="1" id="KW-0812">Transmembrane</keyword>
<dbReference type="STRING" id="181874.A0A409VCE6"/>
<accession>A0A409VCE6</accession>
<feature type="transmembrane region" description="Helical" evidence="1">
    <location>
        <begin position="15"/>
        <end position="34"/>
    </location>
</feature>
<feature type="transmembrane region" description="Helical" evidence="1">
    <location>
        <begin position="149"/>
        <end position="167"/>
    </location>
</feature>
<dbReference type="InterPro" id="IPR056119">
    <property type="entry name" value="DUF7702"/>
</dbReference>
<dbReference type="EMBL" id="NHTK01006113">
    <property type="protein sequence ID" value="PPQ63709.1"/>
    <property type="molecule type" value="Genomic_DNA"/>
</dbReference>
<feature type="transmembrane region" description="Helical" evidence="1">
    <location>
        <begin position="41"/>
        <end position="62"/>
    </location>
</feature>
<dbReference type="OrthoDB" id="2560628at2759"/>
<sequence>MPSLDIRGKIAAAEIGFYVPIAVLTALLVFRYAFRRDAGWFFLCIFSMVRIAGSALLLAGQLQEKADLLIASLVIDSAGVAALLLSALGFIGMAGQHTYSENSRITTLLRFIGIATLAALGLVIAGGILNARPAQQNTGLILRRAGASLFAGVYVCLFLTHIGTWSYRWHLRSYRRNLLFGICMALPFLGVRIAYSILAAWSSSDLFGAQPSSNPTLAKLNPVTGTWVLYLVLSLIMEFVVACLYLFSSTVLARRHRH</sequence>
<name>A0A409VCE6_9AGAR</name>
<feature type="domain" description="DUF7702" evidence="2">
    <location>
        <begin position="4"/>
        <end position="251"/>
    </location>
</feature>
<dbReference type="AlphaFoldDB" id="A0A409VCE6"/>